<feature type="transmembrane region" description="Helical" evidence="8">
    <location>
        <begin position="50"/>
        <end position="70"/>
    </location>
</feature>
<keyword evidence="4 8" id="KW-0812">Transmembrane</keyword>
<dbReference type="Pfam" id="PF07690">
    <property type="entry name" value="MFS_1"/>
    <property type="match status" value="1"/>
</dbReference>
<organism evidence="10 11">
    <name type="scientific">Geodermatophilus africanus</name>
    <dbReference type="NCBI Taxonomy" id="1137993"/>
    <lineage>
        <taxon>Bacteria</taxon>
        <taxon>Bacillati</taxon>
        <taxon>Actinomycetota</taxon>
        <taxon>Actinomycetes</taxon>
        <taxon>Geodermatophilales</taxon>
        <taxon>Geodermatophilaceae</taxon>
        <taxon>Geodermatophilus</taxon>
    </lineage>
</organism>
<keyword evidence="11" id="KW-1185">Reference proteome</keyword>
<feature type="transmembrane region" description="Helical" evidence="8">
    <location>
        <begin position="107"/>
        <end position="128"/>
    </location>
</feature>
<keyword evidence="5 8" id="KW-1133">Transmembrane helix</keyword>
<comment type="subcellular location">
    <subcellularLocation>
        <location evidence="1">Cell membrane</location>
        <topology evidence="1">Multi-pass membrane protein</topology>
    </subcellularLocation>
</comment>
<dbReference type="PANTHER" id="PTHR42718">
    <property type="entry name" value="MAJOR FACILITATOR SUPERFAMILY MULTIDRUG TRANSPORTER MFSC"/>
    <property type="match status" value="1"/>
</dbReference>
<feature type="transmembrane region" description="Helical" evidence="8">
    <location>
        <begin position="270"/>
        <end position="291"/>
    </location>
</feature>
<reference evidence="11" key="1">
    <citation type="submission" date="2016-10" db="EMBL/GenBank/DDBJ databases">
        <authorList>
            <person name="Varghese N."/>
            <person name="Submissions S."/>
        </authorList>
    </citation>
    <scope>NUCLEOTIDE SEQUENCE [LARGE SCALE GENOMIC DNA]</scope>
    <source>
        <strain evidence="11">DSM 45422</strain>
    </source>
</reference>
<evidence type="ECO:0000256" key="4">
    <source>
        <dbReference type="ARBA" id="ARBA00022692"/>
    </source>
</evidence>
<feature type="transmembrane region" description="Helical" evidence="8">
    <location>
        <begin position="140"/>
        <end position="163"/>
    </location>
</feature>
<dbReference type="NCBIfam" id="TIGR00711">
    <property type="entry name" value="efflux_EmrB"/>
    <property type="match status" value="1"/>
</dbReference>
<feature type="compositionally biased region" description="Basic and acidic residues" evidence="7">
    <location>
        <begin position="469"/>
        <end position="479"/>
    </location>
</feature>
<evidence type="ECO:0000256" key="6">
    <source>
        <dbReference type="ARBA" id="ARBA00023136"/>
    </source>
</evidence>
<feature type="transmembrane region" description="Helical" evidence="8">
    <location>
        <begin position="232"/>
        <end position="249"/>
    </location>
</feature>
<dbReference type="InterPro" id="IPR004638">
    <property type="entry name" value="EmrB-like"/>
</dbReference>
<evidence type="ECO:0000256" key="5">
    <source>
        <dbReference type="ARBA" id="ARBA00022989"/>
    </source>
</evidence>
<dbReference type="Gene3D" id="1.20.1250.20">
    <property type="entry name" value="MFS general substrate transporter like domains"/>
    <property type="match status" value="1"/>
</dbReference>
<dbReference type="STRING" id="1137993.SAMN05660209_03720"/>
<dbReference type="InterPro" id="IPR020846">
    <property type="entry name" value="MFS_dom"/>
</dbReference>
<accession>A0A1H3MPB3</accession>
<evidence type="ECO:0000259" key="9">
    <source>
        <dbReference type="PROSITE" id="PS50850"/>
    </source>
</evidence>
<keyword evidence="6 8" id="KW-0472">Membrane</keyword>
<feature type="domain" description="Major facilitator superfamily (MFS) profile" evidence="9">
    <location>
        <begin position="16"/>
        <end position="462"/>
    </location>
</feature>
<dbReference type="SUPFAM" id="SSF103473">
    <property type="entry name" value="MFS general substrate transporter"/>
    <property type="match status" value="1"/>
</dbReference>
<dbReference type="PANTHER" id="PTHR42718:SF42">
    <property type="entry name" value="EXPORT PROTEIN"/>
    <property type="match status" value="1"/>
</dbReference>
<feature type="transmembrane region" description="Helical" evidence="8">
    <location>
        <begin position="15"/>
        <end position="38"/>
    </location>
</feature>
<evidence type="ECO:0000256" key="1">
    <source>
        <dbReference type="ARBA" id="ARBA00004651"/>
    </source>
</evidence>
<dbReference type="CDD" id="cd17321">
    <property type="entry name" value="MFS_MMR_MDR_like"/>
    <property type="match status" value="1"/>
</dbReference>
<proteinExistence type="predicted"/>
<dbReference type="Gene3D" id="1.20.1720.10">
    <property type="entry name" value="Multidrug resistance protein D"/>
    <property type="match status" value="1"/>
</dbReference>
<feature type="transmembrane region" description="Helical" evidence="8">
    <location>
        <begin position="334"/>
        <end position="353"/>
    </location>
</feature>
<dbReference type="GO" id="GO:0022857">
    <property type="term" value="F:transmembrane transporter activity"/>
    <property type="evidence" value="ECO:0007669"/>
    <property type="project" value="InterPro"/>
</dbReference>
<dbReference type="PROSITE" id="PS50850">
    <property type="entry name" value="MFS"/>
    <property type="match status" value="1"/>
</dbReference>
<evidence type="ECO:0000256" key="3">
    <source>
        <dbReference type="ARBA" id="ARBA00022475"/>
    </source>
</evidence>
<dbReference type="InterPro" id="IPR036259">
    <property type="entry name" value="MFS_trans_sf"/>
</dbReference>
<evidence type="ECO:0000256" key="7">
    <source>
        <dbReference type="SAM" id="MobiDB-lite"/>
    </source>
</evidence>
<feature type="transmembrane region" description="Helical" evidence="8">
    <location>
        <begin position="438"/>
        <end position="458"/>
    </location>
</feature>
<sequence length="498" mass="49868">MPDGGLRMGTPQGRWVLLATVLGSSLAMLDATVVNVALERIGAELDADFTGLQWTVNAYTLTLASLILMGGSLGDRFGRRRVFVVGTVWFAAASLLCGLAPDVNTLVAARALQGVGGALLTPGSLALISASFAGTDRAAAVGAWSGLGGVAGAIGPFLGGWLVGVEWRLVFLLNLPLAAVIVAVAVRHVPESRDPEAAHHLDWPGTALVVAGLGALTYGLTAAGAPDSGPGVWGWVAAGLVALAAFVAVQRRSPAPLVPPGLFASRQFTAANAVTLLVYAPLGVVFVLLVIQLQVVAGYDPLPAGTALLPVTALMLVFSARVGALAQRVGPRPLLTAGPLVAAAGVLLVARIGPDAGYLTDVLPATAVFGAGLTLLVAPLTATVLDSAPDRLAGVASGVNNAVARAAGLLAVAVVPAVAGLGGTGVGDPAGFATGFRTAMLVCAGLLVCAASVAAVLVRRTPAAAPSEQRQRLRVEESPHCGITGPPVHPATSGEGMR</sequence>
<name>A0A1H3MPB3_9ACTN</name>
<dbReference type="InterPro" id="IPR011701">
    <property type="entry name" value="MFS"/>
</dbReference>
<feature type="transmembrane region" description="Helical" evidence="8">
    <location>
        <begin position="303"/>
        <end position="322"/>
    </location>
</feature>
<feature type="transmembrane region" description="Helical" evidence="8">
    <location>
        <begin position="406"/>
        <end position="426"/>
    </location>
</feature>
<evidence type="ECO:0000256" key="2">
    <source>
        <dbReference type="ARBA" id="ARBA00022448"/>
    </source>
</evidence>
<feature type="transmembrane region" description="Helical" evidence="8">
    <location>
        <begin position="365"/>
        <end position="385"/>
    </location>
</feature>
<evidence type="ECO:0000256" key="8">
    <source>
        <dbReference type="SAM" id="Phobius"/>
    </source>
</evidence>
<feature type="transmembrane region" description="Helical" evidence="8">
    <location>
        <begin position="82"/>
        <end position="101"/>
    </location>
</feature>
<feature type="region of interest" description="Disordered" evidence="7">
    <location>
        <begin position="466"/>
        <end position="498"/>
    </location>
</feature>
<keyword evidence="3" id="KW-1003">Cell membrane</keyword>
<keyword evidence="2" id="KW-0813">Transport</keyword>
<protein>
    <submittedName>
        <fullName evidence="10">Drug resistance transporter, EmrB/QacA subfamily</fullName>
    </submittedName>
</protein>
<dbReference type="AlphaFoldDB" id="A0A1H3MPB3"/>
<dbReference type="EMBL" id="FNOT01000011">
    <property type="protein sequence ID" value="SDY78582.1"/>
    <property type="molecule type" value="Genomic_DNA"/>
</dbReference>
<evidence type="ECO:0000313" key="11">
    <source>
        <dbReference type="Proteomes" id="UP000198921"/>
    </source>
</evidence>
<feature type="transmembrane region" description="Helical" evidence="8">
    <location>
        <begin position="169"/>
        <end position="189"/>
    </location>
</feature>
<gene>
    <name evidence="10" type="ORF">SAMN05660209_03720</name>
</gene>
<feature type="transmembrane region" description="Helical" evidence="8">
    <location>
        <begin position="201"/>
        <end position="220"/>
    </location>
</feature>
<dbReference type="GO" id="GO:0005886">
    <property type="term" value="C:plasma membrane"/>
    <property type="evidence" value="ECO:0007669"/>
    <property type="project" value="UniProtKB-SubCell"/>
</dbReference>
<evidence type="ECO:0000313" key="10">
    <source>
        <dbReference type="EMBL" id="SDY78582.1"/>
    </source>
</evidence>
<dbReference type="Proteomes" id="UP000198921">
    <property type="component" value="Unassembled WGS sequence"/>
</dbReference>